<protein>
    <submittedName>
        <fullName evidence="1">Uncharacterized protein</fullName>
    </submittedName>
</protein>
<accession>A0A3Q7IC82</accession>
<proteinExistence type="predicted"/>
<reference evidence="1" key="1">
    <citation type="journal article" date="2012" name="Nature">
        <title>The tomato genome sequence provides insights into fleshy fruit evolution.</title>
        <authorList>
            <consortium name="Tomato Genome Consortium"/>
        </authorList>
    </citation>
    <scope>NUCLEOTIDE SEQUENCE [LARGE SCALE GENOMIC DNA]</scope>
    <source>
        <strain evidence="1">cv. Heinz 1706</strain>
    </source>
</reference>
<reference evidence="1" key="2">
    <citation type="submission" date="2019-01" db="UniProtKB">
        <authorList>
            <consortium name="EnsemblPlants"/>
        </authorList>
    </citation>
    <scope>IDENTIFICATION</scope>
    <source>
        <strain evidence="1">cv. Heinz 1706</strain>
    </source>
</reference>
<evidence type="ECO:0000313" key="1">
    <source>
        <dbReference type="EnsemblPlants" id="Solyc10g012040.1.1.1"/>
    </source>
</evidence>
<organism evidence="1">
    <name type="scientific">Solanum lycopersicum</name>
    <name type="common">Tomato</name>
    <name type="synonym">Lycopersicon esculentum</name>
    <dbReference type="NCBI Taxonomy" id="4081"/>
    <lineage>
        <taxon>Eukaryota</taxon>
        <taxon>Viridiplantae</taxon>
        <taxon>Streptophyta</taxon>
        <taxon>Embryophyta</taxon>
        <taxon>Tracheophyta</taxon>
        <taxon>Spermatophyta</taxon>
        <taxon>Magnoliopsida</taxon>
        <taxon>eudicotyledons</taxon>
        <taxon>Gunneridae</taxon>
        <taxon>Pentapetalae</taxon>
        <taxon>asterids</taxon>
        <taxon>lamiids</taxon>
        <taxon>Solanales</taxon>
        <taxon>Solanaceae</taxon>
        <taxon>Solanoideae</taxon>
        <taxon>Solaneae</taxon>
        <taxon>Solanum</taxon>
        <taxon>Solanum subgen. Lycopersicon</taxon>
    </lineage>
</organism>
<dbReference type="Gramene" id="Solyc10g012040.1.1">
    <property type="protein sequence ID" value="Solyc10g012040.1.1.1"/>
    <property type="gene ID" value="Solyc10g012040.1"/>
</dbReference>
<keyword evidence="2" id="KW-1185">Reference proteome</keyword>
<dbReference type="EnsemblPlants" id="Solyc10g012040.1.1">
    <property type="protein sequence ID" value="Solyc10g012040.1.1.1"/>
    <property type="gene ID" value="Solyc10g012040.1"/>
</dbReference>
<dbReference type="InParanoid" id="A0A3Q7IC82"/>
<dbReference type="PaxDb" id="4081-Solyc10g012040.1.1"/>
<dbReference type="Proteomes" id="UP000004994">
    <property type="component" value="Chromosome 10"/>
</dbReference>
<sequence>MPQFKVNVQIHFFFQKIRSIQQLKDKINLFLRFDEAAVHLFFCFSVYSNTGSGSFDENSYLLLQ</sequence>
<name>A0A3Q7IC82_SOLLC</name>
<dbReference type="AlphaFoldDB" id="A0A3Q7IC82"/>
<evidence type="ECO:0000313" key="2">
    <source>
        <dbReference type="Proteomes" id="UP000004994"/>
    </source>
</evidence>